<evidence type="ECO:0000256" key="1">
    <source>
        <dbReference type="SAM" id="SignalP"/>
    </source>
</evidence>
<dbReference type="Proteomes" id="UP000389128">
    <property type="component" value="Unassembled WGS sequence"/>
</dbReference>
<comment type="caution">
    <text evidence="2">The sequence shown here is derived from an EMBL/GenBank/DDBJ whole genome shotgun (WGS) entry which is preliminary data.</text>
</comment>
<gene>
    <name evidence="2" type="ORF">ETQ85_03830</name>
</gene>
<evidence type="ECO:0000313" key="3">
    <source>
        <dbReference type="Proteomes" id="UP000389128"/>
    </source>
</evidence>
<dbReference type="EMBL" id="SDKK01000003">
    <property type="protein sequence ID" value="TYC61199.1"/>
    <property type="molecule type" value="Genomic_DNA"/>
</dbReference>
<sequence length="342" mass="38839">MEWPAKGGKVVMQLWRKLSVGIFALLAGVSFPTHAAYENTPAWWQRYGEERDAIYAHMKRYGITREGVAAMRRLTETAPSYSDPHVSLASEKLLNPGEHYRIEMDEFILTMKVPDVKAVPGNWIWPYTNTRTPDPAMEKLLQRENGMVQVANLGWYTCRSIFPPGLFGRCETAGVGMLYRVLKPEERDDFSTPEKLRELSRVIMRNAIRPREEIEKAILAGNILSGADNRIHLDSETVVINGRVWVRDAMDSSYSRRYAYKTALSPDRMVGFTFGLPEYDYNANPDPSSYPAAIKRAFVLMEEVVASVRIARVNDDGSPDPFVIERVKPAPLPVREKRPTAQ</sequence>
<keyword evidence="1" id="KW-0732">Signal</keyword>
<dbReference type="OrthoDB" id="9183559at2"/>
<feature type="signal peptide" evidence="1">
    <location>
        <begin position="1"/>
        <end position="35"/>
    </location>
</feature>
<dbReference type="RefSeq" id="WP_148577733.1">
    <property type="nucleotide sequence ID" value="NZ_SDKK01000003.1"/>
</dbReference>
<accession>A0A6C2D6H4</accession>
<feature type="chain" id="PRO_5025467656" evidence="1">
    <location>
        <begin position="36"/>
        <end position="342"/>
    </location>
</feature>
<keyword evidence="3" id="KW-1185">Reference proteome</keyword>
<name>A0A6C2D6H4_9RHOO</name>
<evidence type="ECO:0000313" key="2">
    <source>
        <dbReference type="EMBL" id="TYC61199.1"/>
    </source>
</evidence>
<proteinExistence type="predicted"/>
<organism evidence="2 3">
    <name type="scientific">Zoogloea oleivorans</name>
    <dbReference type="NCBI Taxonomy" id="1552750"/>
    <lineage>
        <taxon>Bacteria</taxon>
        <taxon>Pseudomonadati</taxon>
        <taxon>Pseudomonadota</taxon>
        <taxon>Betaproteobacteria</taxon>
        <taxon>Rhodocyclales</taxon>
        <taxon>Zoogloeaceae</taxon>
        <taxon>Zoogloea</taxon>
    </lineage>
</organism>
<reference evidence="2 3" key="1">
    <citation type="submission" date="2019-01" db="EMBL/GenBank/DDBJ databases">
        <title>Zoogloea oleivorans genome sequencing and assembly.</title>
        <authorList>
            <person name="Tancsics A."/>
            <person name="Farkas M."/>
            <person name="Kriszt B."/>
            <person name="Maroti G."/>
            <person name="Horvath B."/>
        </authorList>
    </citation>
    <scope>NUCLEOTIDE SEQUENCE [LARGE SCALE GENOMIC DNA]</scope>
    <source>
        <strain evidence="2 3">Buc</strain>
    </source>
</reference>
<protein>
    <submittedName>
        <fullName evidence="2">Uncharacterized protein</fullName>
    </submittedName>
</protein>
<dbReference type="AlphaFoldDB" id="A0A6C2D6H4"/>